<dbReference type="AlphaFoldDB" id="A0A218XPB1"/>
<dbReference type="EMBL" id="PGOL01004837">
    <property type="protein sequence ID" value="PKI36478.1"/>
    <property type="molecule type" value="Genomic_DNA"/>
</dbReference>
<comment type="caution">
    <text evidence="2">The sequence shown here is derived from an EMBL/GenBank/DDBJ whole genome shotgun (WGS) entry which is preliminary data.</text>
</comment>
<reference evidence="3 5" key="3">
    <citation type="submission" date="2017-11" db="EMBL/GenBank/DDBJ databases">
        <title>De-novo sequencing of pomegranate (Punica granatum L.) genome.</title>
        <authorList>
            <person name="Akparov Z."/>
            <person name="Amiraslanov A."/>
            <person name="Hajiyeva S."/>
            <person name="Abbasov M."/>
            <person name="Kaur K."/>
            <person name="Hamwieh A."/>
            <person name="Solovyev V."/>
            <person name="Salamov A."/>
            <person name="Braich B."/>
            <person name="Kosarev P."/>
            <person name="Mahmoud A."/>
            <person name="Hajiyev E."/>
            <person name="Babayeva S."/>
            <person name="Izzatullayeva V."/>
            <person name="Mammadov A."/>
            <person name="Mammadov A."/>
            <person name="Sharifova S."/>
            <person name="Ojaghi J."/>
            <person name="Eynullazada K."/>
            <person name="Bayramov B."/>
            <person name="Abdulazimova A."/>
            <person name="Shahmuradov I."/>
        </authorList>
    </citation>
    <scope>NUCLEOTIDE SEQUENCE [LARGE SCALE GENOMIC DNA]</scope>
    <source>
        <strain evidence="3">AG2017</strain>
        <strain evidence="5">cv. AG2017</strain>
        <tissue evidence="3">Leaf</tissue>
    </source>
</reference>
<dbReference type="Proteomes" id="UP000233551">
    <property type="component" value="Unassembled WGS sequence"/>
</dbReference>
<keyword evidence="5" id="KW-1185">Reference proteome</keyword>
<dbReference type="EMBL" id="MTKT01001082">
    <property type="protein sequence ID" value="OWM86476.1"/>
    <property type="molecule type" value="Genomic_DNA"/>
</dbReference>
<evidence type="ECO:0000313" key="5">
    <source>
        <dbReference type="Proteomes" id="UP000233551"/>
    </source>
</evidence>
<proteinExistence type="predicted"/>
<reference evidence="2" key="2">
    <citation type="submission" date="2017-06" db="EMBL/GenBank/DDBJ databases">
        <title>The pomegranate genome and the genomics of punicalagin biosynthesis.</title>
        <authorList>
            <person name="Xu C."/>
        </authorList>
    </citation>
    <scope>NUCLEOTIDE SEQUENCE [LARGE SCALE GENOMIC DNA]</scope>
    <source>
        <tissue evidence="2">Fresh leaf</tissue>
    </source>
</reference>
<organism evidence="2 4">
    <name type="scientific">Punica granatum</name>
    <name type="common">Pomegranate</name>
    <dbReference type="NCBI Taxonomy" id="22663"/>
    <lineage>
        <taxon>Eukaryota</taxon>
        <taxon>Viridiplantae</taxon>
        <taxon>Streptophyta</taxon>
        <taxon>Embryophyta</taxon>
        <taxon>Tracheophyta</taxon>
        <taxon>Spermatophyta</taxon>
        <taxon>Magnoliopsida</taxon>
        <taxon>eudicotyledons</taxon>
        <taxon>Gunneridae</taxon>
        <taxon>Pentapetalae</taxon>
        <taxon>rosids</taxon>
        <taxon>malvids</taxon>
        <taxon>Myrtales</taxon>
        <taxon>Lythraceae</taxon>
        <taxon>Punica</taxon>
    </lineage>
</organism>
<evidence type="ECO:0000313" key="2">
    <source>
        <dbReference type="EMBL" id="OWM86476.1"/>
    </source>
</evidence>
<protein>
    <submittedName>
        <fullName evidence="2">Uncharacterized protein</fullName>
    </submittedName>
</protein>
<name>A0A218XPB1_PUNGR</name>
<feature type="region of interest" description="Disordered" evidence="1">
    <location>
        <begin position="56"/>
        <end position="110"/>
    </location>
</feature>
<sequence>METGGKYSILSGAEAEAAAAAAAGRGGAGGLTSSWSYSQWNARNGRLEPQLVGLGKKAGTAASSGGPGAVAGRGGEGRNSNWSAVAVERGGAAGRNGARAPGSSKDRRVG</sequence>
<dbReference type="Proteomes" id="UP000197138">
    <property type="component" value="Unassembled WGS sequence"/>
</dbReference>
<feature type="compositionally biased region" description="Gly residues" evidence="1">
    <location>
        <begin position="65"/>
        <end position="74"/>
    </location>
</feature>
<gene>
    <name evidence="2" type="ORF">CDL15_Pgr026368</name>
    <name evidence="3" type="ORF">CRG98_043116</name>
</gene>
<accession>A0A218XPB1</accession>
<evidence type="ECO:0000313" key="3">
    <source>
        <dbReference type="EMBL" id="PKI36478.1"/>
    </source>
</evidence>
<evidence type="ECO:0000256" key="1">
    <source>
        <dbReference type="SAM" id="MobiDB-lite"/>
    </source>
</evidence>
<reference evidence="4" key="1">
    <citation type="journal article" date="2017" name="Plant J.">
        <title>The pomegranate (Punica granatum L.) genome and the genomics of punicalagin biosynthesis.</title>
        <authorList>
            <person name="Qin G."/>
            <person name="Xu C."/>
            <person name="Ming R."/>
            <person name="Tang H."/>
            <person name="Guyot R."/>
            <person name="Kramer E.M."/>
            <person name="Hu Y."/>
            <person name="Yi X."/>
            <person name="Qi Y."/>
            <person name="Xu X."/>
            <person name="Gao Z."/>
            <person name="Pan H."/>
            <person name="Jian J."/>
            <person name="Tian Y."/>
            <person name="Yue Z."/>
            <person name="Xu Y."/>
        </authorList>
    </citation>
    <scope>NUCLEOTIDE SEQUENCE [LARGE SCALE GENOMIC DNA]</scope>
    <source>
        <strain evidence="4">cv. Dabenzi</strain>
    </source>
</reference>
<feature type="compositionally biased region" description="Low complexity" evidence="1">
    <location>
        <begin position="84"/>
        <end position="102"/>
    </location>
</feature>
<evidence type="ECO:0000313" key="4">
    <source>
        <dbReference type="Proteomes" id="UP000197138"/>
    </source>
</evidence>